<dbReference type="PANTHER" id="PTHR10000:SF8">
    <property type="entry name" value="HAD SUPERFAMILY HYDROLASE-LIKE, TYPE 3"/>
    <property type="match status" value="1"/>
</dbReference>
<dbReference type="Gene3D" id="3.30.1240.10">
    <property type="match status" value="1"/>
</dbReference>
<proteinExistence type="predicted"/>
<dbReference type="Pfam" id="PF08282">
    <property type="entry name" value="Hydrolase_3"/>
    <property type="match status" value="1"/>
</dbReference>
<dbReference type="InterPro" id="IPR023214">
    <property type="entry name" value="HAD_sf"/>
</dbReference>
<organism evidence="1 2">
    <name type="scientific">Tetraparma gracilis</name>
    <dbReference type="NCBI Taxonomy" id="2962635"/>
    <lineage>
        <taxon>Eukaryota</taxon>
        <taxon>Sar</taxon>
        <taxon>Stramenopiles</taxon>
        <taxon>Ochrophyta</taxon>
        <taxon>Bolidophyceae</taxon>
        <taxon>Parmales</taxon>
        <taxon>Triparmaceae</taxon>
        <taxon>Tetraparma</taxon>
    </lineage>
</organism>
<dbReference type="InterPro" id="IPR036412">
    <property type="entry name" value="HAD-like_sf"/>
</dbReference>
<dbReference type="Gene3D" id="3.40.50.1000">
    <property type="entry name" value="HAD superfamily/HAD-like"/>
    <property type="match status" value="1"/>
</dbReference>
<name>A0ABQ6MKK9_9STRA</name>
<dbReference type="EMBL" id="BRYB01004221">
    <property type="protein sequence ID" value="GMI27587.1"/>
    <property type="molecule type" value="Genomic_DNA"/>
</dbReference>
<protein>
    <recommendedName>
        <fullName evidence="3">Haloacid dehalogenase-like hydrolase</fullName>
    </recommendedName>
</protein>
<comment type="caution">
    <text evidence="1">The sequence shown here is derived from an EMBL/GenBank/DDBJ whole genome shotgun (WGS) entry which is preliminary data.</text>
</comment>
<sequence>MSPSNPALAIACDIDGTLIPKSTGKPDPASIAAILPLLTSPSPPTFFLATGKSRAGAVASLSPELPAKLLLAAPGVFLQGLRVYKGGEPNELLVDSRLPPDATELFLPLLAAHPGIALAAYDGDEIFADPGDLDHPGVRSLSEVYGEPSVLPLSLAKPRAFHKLLLLAPPDDPAAVAPLLPPLESLASELGLEVTSATPSMLEVLPARCSKAAGVRALLSHLNVPPSRTLAIGDERNDVEMLGLCFGVACKDAAEAAKQAADVVLERAAYEGGVAEAIRAYAGGKGGG</sequence>
<dbReference type="Proteomes" id="UP001165060">
    <property type="component" value="Unassembled WGS sequence"/>
</dbReference>
<keyword evidence="2" id="KW-1185">Reference proteome</keyword>
<evidence type="ECO:0000313" key="1">
    <source>
        <dbReference type="EMBL" id="GMI27587.1"/>
    </source>
</evidence>
<reference evidence="1 2" key="1">
    <citation type="journal article" date="2023" name="Commun. Biol.">
        <title>Genome analysis of Parmales, the sister group of diatoms, reveals the evolutionary specialization of diatoms from phago-mixotrophs to photoautotrophs.</title>
        <authorList>
            <person name="Ban H."/>
            <person name="Sato S."/>
            <person name="Yoshikawa S."/>
            <person name="Yamada K."/>
            <person name="Nakamura Y."/>
            <person name="Ichinomiya M."/>
            <person name="Sato N."/>
            <person name="Blanc-Mathieu R."/>
            <person name="Endo H."/>
            <person name="Kuwata A."/>
            <person name="Ogata H."/>
        </authorList>
    </citation>
    <scope>NUCLEOTIDE SEQUENCE [LARGE SCALE GENOMIC DNA]</scope>
</reference>
<accession>A0ABQ6MKK9</accession>
<dbReference type="SUPFAM" id="SSF56784">
    <property type="entry name" value="HAD-like"/>
    <property type="match status" value="1"/>
</dbReference>
<dbReference type="PANTHER" id="PTHR10000">
    <property type="entry name" value="PHOSPHOSERINE PHOSPHATASE"/>
    <property type="match status" value="1"/>
</dbReference>
<gene>
    <name evidence="1" type="ORF">TeGR_g950</name>
</gene>
<evidence type="ECO:0008006" key="3">
    <source>
        <dbReference type="Google" id="ProtNLM"/>
    </source>
</evidence>
<evidence type="ECO:0000313" key="2">
    <source>
        <dbReference type="Proteomes" id="UP001165060"/>
    </source>
</evidence>